<evidence type="ECO:0000313" key="7">
    <source>
        <dbReference type="Proteomes" id="UP000525298"/>
    </source>
</evidence>
<dbReference type="GO" id="GO:0016020">
    <property type="term" value="C:membrane"/>
    <property type="evidence" value="ECO:0007669"/>
    <property type="project" value="UniProtKB-SubCell"/>
</dbReference>
<feature type="transmembrane region" description="Helical" evidence="5">
    <location>
        <begin position="6"/>
        <end position="21"/>
    </location>
</feature>
<dbReference type="RefSeq" id="WP_181549722.1">
    <property type="nucleotide sequence ID" value="NZ_JACDUS010000001.1"/>
</dbReference>
<comment type="caution">
    <text evidence="6">The sequence shown here is derived from an EMBL/GenBank/DDBJ whole genome shotgun (WGS) entry which is preliminary data.</text>
</comment>
<dbReference type="GO" id="GO:0009403">
    <property type="term" value="P:toxin biosynthetic process"/>
    <property type="evidence" value="ECO:0007669"/>
    <property type="project" value="InterPro"/>
</dbReference>
<evidence type="ECO:0000256" key="5">
    <source>
        <dbReference type="SAM" id="Phobius"/>
    </source>
</evidence>
<dbReference type="EMBL" id="JACDUS010000001">
    <property type="protein sequence ID" value="MBA2880052.1"/>
    <property type="molecule type" value="Genomic_DNA"/>
</dbReference>
<evidence type="ECO:0000256" key="2">
    <source>
        <dbReference type="ARBA" id="ARBA00022692"/>
    </source>
</evidence>
<dbReference type="PANTHER" id="PTHR36926:SF1">
    <property type="entry name" value="COLICIN V PRODUCTION PROTEIN"/>
    <property type="match status" value="1"/>
</dbReference>
<keyword evidence="4 5" id="KW-0472">Membrane</keyword>
<gene>
    <name evidence="6" type="ORF">HNR65_000359</name>
</gene>
<dbReference type="PANTHER" id="PTHR36926">
    <property type="entry name" value="COLICIN V PRODUCTION PROTEIN"/>
    <property type="match status" value="1"/>
</dbReference>
<keyword evidence="7" id="KW-1185">Reference proteome</keyword>
<evidence type="ECO:0000256" key="3">
    <source>
        <dbReference type="ARBA" id="ARBA00022989"/>
    </source>
</evidence>
<protein>
    <submittedName>
        <fullName evidence="6">Membrane protein required for colicin V production</fullName>
    </submittedName>
</protein>
<reference evidence="6 7" key="1">
    <citation type="submission" date="2020-07" db="EMBL/GenBank/DDBJ databases">
        <title>Genomic Encyclopedia of Type Strains, Phase IV (KMG-IV): sequencing the most valuable type-strain genomes for metagenomic binning, comparative biology and taxonomic classification.</title>
        <authorList>
            <person name="Goeker M."/>
        </authorList>
    </citation>
    <scope>NUCLEOTIDE SEQUENCE [LARGE SCALE GENOMIC DNA]</scope>
    <source>
        <strain evidence="6 7">DSM 17721</strain>
    </source>
</reference>
<keyword evidence="2 5" id="KW-0812">Transmembrane</keyword>
<proteinExistence type="predicted"/>
<evidence type="ECO:0000256" key="1">
    <source>
        <dbReference type="ARBA" id="ARBA00004141"/>
    </source>
</evidence>
<dbReference type="Proteomes" id="UP000525298">
    <property type="component" value="Unassembled WGS sequence"/>
</dbReference>
<dbReference type="AlphaFoldDB" id="A0A7W0HJC7"/>
<accession>A0A7W0HJC7</accession>
<comment type="subcellular location">
    <subcellularLocation>
        <location evidence="1">Membrane</location>
        <topology evidence="1">Multi-pass membrane protein</topology>
    </subcellularLocation>
</comment>
<keyword evidence="3 5" id="KW-1133">Transmembrane helix</keyword>
<evidence type="ECO:0000256" key="4">
    <source>
        <dbReference type="ARBA" id="ARBA00023136"/>
    </source>
</evidence>
<sequence length="176" mass="19431">MNPFDMVIVVILSYSIIRGAFRGVIREVAAIVGVVGGFYAAFMHHDLLAPLLSGWIENLHYIYIASFLILFCVFFLAATLAGFLLRTLLKLMLLGVIDRVLGAVFGALKAVVLVSLLFFLLITFLPAGGRQMVHESVMAPRINAVAGGVARVIPRDVRQSVAQRMQDLKTEWEKNQ</sequence>
<feature type="transmembrane region" description="Helical" evidence="5">
    <location>
        <begin position="28"/>
        <end position="49"/>
    </location>
</feature>
<dbReference type="Pfam" id="PF02674">
    <property type="entry name" value="Colicin_V"/>
    <property type="match status" value="1"/>
</dbReference>
<feature type="transmembrane region" description="Helical" evidence="5">
    <location>
        <begin position="61"/>
        <end position="88"/>
    </location>
</feature>
<organism evidence="6 7">
    <name type="scientific">Desulfosalsimonas propionicica</name>
    <dbReference type="NCBI Taxonomy" id="332175"/>
    <lineage>
        <taxon>Bacteria</taxon>
        <taxon>Pseudomonadati</taxon>
        <taxon>Thermodesulfobacteriota</taxon>
        <taxon>Desulfobacteria</taxon>
        <taxon>Desulfobacterales</taxon>
        <taxon>Desulfosalsimonadaceae</taxon>
        <taxon>Desulfosalsimonas</taxon>
    </lineage>
</organism>
<feature type="transmembrane region" description="Helical" evidence="5">
    <location>
        <begin position="100"/>
        <end position="125"/>
    </location>
</feature>
<dbReference type="InterPro" id="IPR052719">
    <property type="entry name" value="CvpA-like"/>
</dbReference>
<name>A0A7W0HJC7_9BACT</name>
<evidence type="ECO:0000313" key="6">
    <source>
        <dbReference type="EMBL" id="MBA2880052.1"/>
    </source>
</evidence>
<dbReference type="InterPro" id="IPR003825">
    <property type="entry name" value="Colicin-V_CvpA"/>
</dbReference>